<name>A0A8X7BMK9_TRICX</name>
<comment type="caution">
    <text evidence="2">The sequence shown here is derived from an EMBL/GenBank/DDBJ whole genome shotgun (WGS) entry which is preliminary data.</text>
</comment>
<reference evidence="2" key="1">
    <citation type="submission" date="2020-08" db="EMBL/GenBank/DDBJ databases">
        <title>Multicomponent nature underlies the extraordinary mechanical properties of spider dragline silk.</title>
        <authorList>
            <person name="Kono N."/>
            <person name="Nakamura H."/>
            <person name="Mori M."/>
            <person name="Yoshida Y."/>
            <person name="Ohtoshi R."/>
            <person name="Malay A.D."/>
            <person name="Moran D.A.P."/>
            <person name="Tomita M."/>
            <person name="Numata K."/>
            <person name="Arakawa K."/>
        </authorList>
    </citation>
    <scope>NUCLEOTIDE SEQUENCE</scope>
</reference>
<organism evidence="2 3">
    <name type="scientific">Trichonephila clavipes</name>
    <name type="common">Golden silk orbweaver</name>
    <name type="synonym">Nephila clavipes</name>
    <dbReference type="NCBI Taxonomy" id="2585209"/>
    <lineage>
        <taxon>Eukaryota</taxon>
        <taxon>Metazoa</taxon>
        <taxon>Ecdysozoa</taxon>
        <taxon>Arthropoda</taxon>
        <taxon>Chelicerata</taxon>
        <taxon>Arachnida</taxon>
        <taxon>Araneae</taxon>
        <taxon>Araneomorphae</taxon>
        <taxon>Entelegynae</taxon>
        <taxon>Araneoidea</taxon>
        <taxon>Nephilidae</taxon>
        <taxon>Trichonephila</taxon>
    </lineage>
</organism>
<dbReference type="EMBL" id="BMAU01021438">
    <property type="protein sequence ID" value="GFY36810.1"/>
    <property type="molecule type" value="Genomic_DNA"/>
</dbReference>
<proteinExistence type="predicted"/>
<gene>
    <name evidence="2" type="primary">AVEN_165043_1</name>
    <name evidence="2" type="ORF">TNCV_2567721</name>
</gene>
<evidence type="ECO:0000313" key="2">
    <source>
        <dbReference type="EMBL" id="GFY36810.1"/>
    </source>
</evidence>
<evidence type="ECO:0000313" key="3">
    <source>
        <dbReference type="Proteomes" id="UP000887159"/>
    </source>
</evidence>
<protein>
    <submittedName>
        <fullName evidence="2">PRE_C2HC domain-containing protein</fullName>
    </submittedName>
</protein>
<dbReference type="AlphaFoldDB" id="A0A8X7BMK9"/>
<accession>A0A8X7BMK9</accession>
<dbReference type="Proteomes" id="UP000887159">
    <property type="component" value="Unassembled WGS sequence"/>
</dbReference>
<feature type="region of interest" description="Disordered" evidence="1">
    <location>
        <begin position="1"/>
        <end position="25"/>
    </location>
</feature>
<evidence type="ECO:0000256" key="1">
    <source>
        <dbReference type="SAM" id="MobiDB-lite"/>
    </source>
</evidence>
<keyword evidence="3" id="KW-1185">Reference proteome</keyword>
<sequence length="338" mass="38531">METKTSLLTKRKERSDGFTTPPHSTINDIDNQLNFQIELANKFSVLSQETAETLTTELASPTNQNIVIAPLPTENLLNASTPNSNAPKPNYVPPPIMLKVTETHKQQIKVITDKLPTTRGKLTGEFLKFYTNTNELPSVIIHLLEDLKYEFYVITPQEKRPIKIVIKGLSRDTKTDETENELTELCLTVNKVSQLIARITNQALPFYLVSLPRNVHNAKLFDLNKLFFLTVRVERYESKGVTQCFSCNKFNHTAENCHLKPRCSKCGEAHQTRECAIKRVEEMFCINCNMVGHMADYAKCSLYPKPKKVIVLLDLMFLKQMQPEIKALPILIPKIINK</sequence>